<evidence type="ECO:0000256" key="3">
    <source>
        <dbReference type="ARBA" id="ARBA00023034"/>
    </source>
</evidence>
<dbReference type="eggNOG" id="KOG1021">
    <property type="taxonomic scope" value="Eukaryota"/>
</dbReference>
<dbReference type="GO" id="GO:0016757">
    <property type="term" value="F:glycosyltransferase activity"/>
    <property type="evidence" value="ECO:0007669"/>
    <property type="project" value="InterPro"/>
</dbReference>
<dbReference type="InterPro" id="IPR040911">
    <property type="entry name" value="Exostosin_GT47"/>
</dbReference>
<comment type="subcellular location">
    <subcellularLocation>
        <location evidence="1">Golgi apparatus membrane</location>
        <topology evidence="1">Single-pass type II membrane protein</topology>
    </subcellularLocation>
</comment>
<protein>
    <recommendedName>
        <fullName evidence="6">Exostosin GT47 domain-containing protein</fullName>
    </recommendedName>
</protein>
<evidence type="ECO:0000256" key="4">
    <source>
        <dbReference type="SAM" id="MobiDB-lite"/>
    </source>
</evidence>
<name>K8F095_9CHLO</name>
<gene>
    <name evidence="7" type="ORF">Bathy02g02880</name>
</gene>
<keyword evidence="5" id="KW-1133">Transmembrane helix</keyword>
<organism evidence="7 8">
    <name type="scientific">Bathycoccus prasinos</name>
    <dbReference type="NCBI Taxonomy" id="41875"/>
    <lineage>
        <taxon>Eukaryota</taxon>
        <taxon>Viridiplantae</taxon>
        <taxon>Chlorophyta</taxon>
        <taxon>Mamiellophyceae</taxon>
        <taxon>Mamiellales</taxon>
        <taxon>Bathycoccaceae</taxon>
        <taxon>Bathycoccus</taxon>
    </lineage>
</organism>
<dbReference type="KEGG" id="bpg:Bathy02g02880"/>
<reference evidence="7 8" key="1">
    <citation type="submission" date="2011-10" db="EMBL/GenBank/DDBJ databases">
        <authorList>
            <person name="Genoscope - CEA"/>
        </authorList>
    </citation>
    <scope>NUCLEOTIDE SEQUENCE [LARGE SCALE GENOMIC DNA]</scope>
    <source>
        <strain evidence="7 8">RCC 1105</strain>
    </source>
</reference>
<dbReference type="InterPro" id="IPR004263">
    <property type="entry name" value="Exostosin"/>
</dbReference>
<comment type="similarity">
    <text evidence="2">Belongs to the glycosyltransferase 47 family.</text>
</comment>
<dbReference type="Proteomes" id="UP000198341">
    <property type="component" value="Chromosome 2"/>
</dbReference>
<evidence type="ECO:0000313" key="8">
    <source>
        <dbReference type="Proteomes" id="UP000198341"/>
    </source>
</evidence>
<sequence length="574" mass="65533">MRRAQSLGDLLLTTTTNNTKKNKKKKKKNEQISYQTLAIVILSSLLIFSLLVIKQQNKNRKIRDIDRKLHHTISALATRAQWSLEEVSNGEKTKWWKKYNHPQQYDSSQNLPLVLLDEYGLPTLQQQCERKVEWPTVAFMTSSFLCESFLDVLPKTLRVHTFPLNTRAQMKYNSLRKLPTFNRGYDVEDYLVKWLSDGPFSINRNNRVKTLTEKTEIAYLLPIQPYLDRVSSFPFTDGRESSESGLKSAVQYAKKVNPSLWKQSKGRRVIVSVHDFGTELATKIFPDDDENDIDDIYDTSASSSAMLSPVSFSSSSSSTSSSLINTTHFIVSNSEIGVENAPFDAQKDVAVIPSLSFYLPREAVSRGLVDLSHFLRNEEEYASVGLELPKLEAERNIRLMFRGNNRGPLREKVFRYLIENGSPEDSIETTGVASPQAYMSLMEHSKYCLHVRGTRVMSPRLIELMLFGCVPVIVADAYELPLAWFLDWTKFSIRVPESEYENIHAYVEKANWRELHSNLGRVISFFVYHKDKPIIGDAFYATSLALLNKLEQRASTPTTPPTNNNNNNRAKGEE</sequence>
<dbReference type="OrthoDB" id="1924787at2759"/>
<dbReference type="GeneID" id="19017401"/>
<keyword evidence="3" id="KW-0333">Golgi apparatus</keyword>
<dbReference type="RefSeq" id="XP_007514663.1">
    <property type="nucleotide sequence ID" value="XM_007514601.1"/>
</dbReference>
<keyword evidence="8" id="KW-1185">Reference proteome</keyword>
<evidence type="ECO:0000259" key="6">
    <source>
        <dbReference type="Pfam" id="PF03016"/>
    </source>
</evidence>
<dbReference type="EMBL" id="FO082277">
    <property type="protein sequence ID" value="CCO14903.1"/>
    <property type="molecule type" value="Genomic_DNA"/>
</dbReference>
<dbReference type="Pfam" id="PF03016">
    <property type="entry name" value="Exostosin_GT47"/>
    <property type="match status" value="1"/>
</dbReference>
<dbReference type="GO" id="GO:0000139">
    <property type="term" value="C:Golgi membrane"/>
    <property type="evidence" value="ECO:0007669"/>
    <property type="project" value="UniProtKB-SubCell"/>
</dbReference>
<evidence type="ECO:0000256" key="1">
    <source>
        <dbReference type="ARBA" id="ARBA00004323"/>
    </source>
</evidence>
<evidence type="ECO:0000313" key="7">
    <source>
        <dbReference type="EMBL" id="CCO14903.1"/>
    </source>
</evidence>
<dbReference type="PANTHER" id="PTHR11062">
    <property type="entry name" value="EXOSTOSIN HEPARAN SULFATE GLYCOSYLTRANSFERASE -RELATED"/>
    <property type="match status" value="1"/>
</dbReference>
<dbReference type="STRING" id="41875.K8F095"/>
<feature type="transmembrane region" description="Helical" evidence="5">
    <location>
        <begin position="32"/>
        <end position="53"/>
    </location>
</feature>
<keyword evidence="5" id="KW-0472">Membrane</keyword>
<feature type="domain" description="Exostosin GT47" evidence="6">
    <location>
        <begin position="333"/>
        <end position="508"/>
    </location>
</feature>
<evidence type="ECO:0000256" key="5">
    <source>
        <dbReference type="SAM" id="Phobius"/>
    </source>
</evidence>
<keyword evidence="5" id="KW-0812">Transmembrane</keyword>
<proteinExistence type="inferred from homology"/>
<feature type="region of interest" description="Disordered" evidence="4">
    <location>
        <begin position="552"/>
        <end position="574"/>
    </location>
</feature>
<evidence type="ECO:0000256" key="2">
    <source>
        <dbReference type="ARBA" id="ARBA00010271"/>
    </source>
</evidence>
<dbReference type="AlphaFoldDB" id="K8F095"/>
<accession>K8F095</accession>